<dbReference type="AlphaFoldDB" id="A0A2U2A036"/>
<dbReference type="GO" id="GO:0003700">
    <property type="term" value="F:DNA-binding transcription factor activity"/>
    <property type="evidence" value="ECO:0007669"/>
    <property type="project" value="TreeGrafter"/>
</dbReference>
<sequence length="355" mass="38288">MRGAVTMREVAERAQVSLKTVSNVVNGYPYIRATTKERVERAIEDLGYQVNLSARNLRRGRTGIIGLAVPDLAEPYFGELAGMVVRAADERGLTVLVEQAADRRQELDVLTSARRSLTDGLLYSPIAASVEDLDVSTHPYPLVLLGERTFGVGVDHVSMANLEGVREATRMLLASGARRIAVLGVPPVEDRRPPGELSDLLERDASFTSDSAALRLEGYRRGMADAGMAVEPELLLPLTSWRRSAAADLMTRTVRAGVQFDAVIGLNDTVALGALHALQLAGLRIPEDVQVVGFDDTEEAQFATPGLTSVSPSRNLIAVTGVELLLERIAGHDGPPRLVVPPFALVERGSTQPQR</sequence>
<dbReference type="InterPro" id="IPR028082">
    <property type="entry name" value="Peripla_BP_I"/>
</dbReference>
<gene>
    <name evidence="5" type="ORF">C8046_15380</name>
</gene>
<dbReference type="PANTHER" id="PTHR30146">
    <property type="entry name" value="LACI-RELATED TRANSCRIPTIONAL REPRESSOR"/>
    <property type="match status" value="1"/>
</dbReference>
<comment type="caution">
    <text evidence="5">The sequence shown here is derived from an EMBL/GenBank/DDBJ whole genome shotgun (WGS) entry which is preliminary data.</text>
</comment>
<name>A0A2U2A036_9MICO</name>
<evidence type="ECO:0000256" key="3">
    <source>
        <dbReference type="ARBA" id="ARBA00023163"/>
    </source>
</evidence>
<proteinExistence type="predicted"/>
<dbReference type="PANTHER" id="PTHR30146:SF109">
    <property type="entry name" value="HTH-TYPE TRANSCRIPTIONAL REGULATOR GALS"/>
    <property type="match status" value="1"/>
</dbReference>
<dbReference type="InterPro" id="IPR000843">
    <property type="entry name" value="HTH_LacI"/>
</dbReference>
<dbReference type="GO" id="GO:0000976">
    <property type="term" value="F:transcription cis-regulatory region binding"/>
    <property type="evidence" value="ECO:0007669"/>
    <property type="project" value="TreeGrafter"/>
</dbReference>
<keyword evidence="1" id="KW-0805">Transcription regulation</keyword>
<dbReference type="SUPFAM" id="SSF53822">
    <property type="entry name" value="Periplasmic binding protein-like I"/>
    <property type="match status" value="1"/>
</dbReference>
<evidence type="ECO:0000313" key="5">
    <source>
        <dbReference type="EMBL" id="PWD52595.1"/>
    </source>
</evidence>
<accession>A0A2U2A036</accession>
<reference evidence="5 6" key="1">
    <citation type="submission" date="2018-03" db="EMBL/GenBank/DDBJ databases">
        <title>Genome assembly of novel Miniimonas species PCH200.</title>
        <authorList>
            <person name="Thakur V."/>
            <person name="Kumar V."/>
            <person name="Singh D."/>
        </authorList>
    </citation>
    <scope>NUCLEOTIDE SEQUENCE [LARGE SCALE GENOMIC DNA]</scope>
    <source>
        <strain evidence="5 6">PCH200</strain>
    </source>
</reference>
<dbReference type="Gene3D" id="3.40.50.2300">
    <property type="match status" value="2"/>
</dbReference>
<keyword evidence="3" id="KW-0804">Transcription</keyword>
<dbReference type="EMBL" id="PYHR01000002">
    <property type="protein sequence ID" value="PWD52595.1"/>
    <property type="molecule type" value="Genomic_DNA"/>
</dbReference>
<evidence type="ECO:0000259" key="4">
    <source>
        <dbReference type="PROSITE" id="PS50932"/>
    </source>
</evidence>
<dbReference type="OrthoDB" id="2854648at2"/>
<evidence type="ECO:0000313" key="6">
    <source>
        <dbReference type="Proteomes" id="UP000245166"/>
    </source>
</evidence>
<organism evidence="5 6">
    <name type="scientific">Serinibacter arcticus</name>
    <dbReference type="NCBI Taxonomy" id="1655435"/>
    <lineage>
        <taxon>Bacteria</taxon>
        <taxon>Bacillati</taxon>
        <taxon>Actinomycetota</taxon>
        <taxon>Actinomycetes</taxon>
        <taxon>Micrococcales</taxon>
        <taxon>Beutenbergiaceae</taxon>
        <taxon>Serinibacter</taxon>
    </lineage>
</organism>
<dbReference type="Proteomes" id="UP000245166">
    <property type="component" value="Unassembled WGS sequence"/>
</dbReference>
<dbReference type="Gene3D" id="1.10.260.40">
    <property type="entry name" value="lambda repressor-like DNA-binding domains"/>
    <property type="match status" value="1"/>
</dbReference>
<dbReference type="PROSITE" id="PS50932">
    <property type="entry name" value="HTH_LACI_2"/>
    <property type="match status" value="1"/>
</dbReference>
<dbReference type="Pfam" id="PF00356">
    <property type="entry name" value="LacI"/>
    <property type="match status" value="1"/>
</dbReference>
<dbReference type="InterPro" id="IPR046335">
    <property type="entry name" value="LacI/GalR-like_sensor"/>
</dbReference>
<dbReference type="InterPro" id="IPR010982">
    <property type="entry name" value="Lambda_DNA-bd_dom_sf"/>
</dbReference>
<feature type="domain" description="HTH lacI-type" evidence="4">
    <location>
        <begin position="5"/>
        <end position="59"/>
    </location>
</feature>
<keyword evidence="2" id="KW-0238">DNA-binding</keyword>
<dbReference type="CDD" id="cd01392">
    <property type="entry name" value="HTH_LacI"/>
    <property type="match status" value="1"/>
</dbReference>
<dbReference type="SMART" id="SM00354">
    <property type="entry name" value="HTH_LACI"/>
    <property type="match status" value="1"/>
</dbReference>
<dbReference type="CDD" id="cd06267">
    <property type="entry name" value="PBP1_LacI_sugar_binding-like"/>
    <property type="match status" value="1"/>
</dbReference>
<keyword evidence="6" id="KW-1185">Reference proteome</keyword>
<protein>
    <submittedName>
        <fullName evidence="5">LacI family transcriptional regulator</fullName>
    </submittedName>
</protein>
<dbReference type="Pfam" id="PF13377">
    <property type="entry name" value="Peripla_BP_3"/>
    <property type="match status" value="1"/>
</dbReference>
<evidence type="ECO:0000256" key="2">
    <source>
        <dbReference type="ARBA" id="ARBA00023125"/>
    </source>
</evidence>
<dbReference type="SUPFAM" id="SSF47413">
    <property type="entry name" value="lambda repressor-like DNA-binding domains"/>
    <property type="match status" value="1"/>
</dbReference>
<dbReference type="PROSITE" id="PS00356">
    <property type="entry name" value="HTH_LACI_1"/>
    <property type="match status" value="1"/>
</dbReference>
<evidence type="ECO:0000256" key="1">
    <source>
        <dbReference type="ARBA" id="ARBA00023015"/>
    </source>
</evidence>